<dbReference type="EMBL" id="MT141434">
    <property type="protein sequence ID" value="QJA61240.1"/>
    <property type="molecule type" value="Genomic_DNA"/>
</dbReference>
<organism evidence="3">
    <name type="scientific">viral metagenome</name>
    <dbReference type="NCBI Taxonomy" id="1070528"/>
    <lineage>
        <taxon>unclassified sequences</taxon>
        <taxon>metagenomes</taxon>
        <taxon>organismal metagenomes</taxon>
    </lineage>
</organism>
<sequence length="106" mass="12249">MKWSKGGIVLPNIVDLQEELRAHKKLISELFNRITRVEAQTTFQIIGEGLFWNDPDNPLGNHYGYPEITTGRLLKMILDKLGMEINIQQKETTINLVKKDKKVNQM</sequence>
<keyword evidence="1" id="KW-0175">Coiled coil</keyword>
<feature type="coiled-coil region" evidence="1">
    <location>
        <begin position="13"/>
        <end position="40"/>
    </location>
</feature>
<name>A0A6M3JJ35_9ZZZZ</name>
<evidence type="ECO:0000256" key="1">
    <source>
        <dbReference type="SAM" id="Coils"/>
    </source>
</evidence>
<evidence type="ECO:0000313" key="3">
    <source>
        <dbReference type="EMBL" id="QJA70199.1"/>
    </source>
</evidence>
<protein>
    <submittedName>
        <fullName evidence="3">Uncharacterized protein</fullName>
    </submittedName>
</protein>
<dbReference type="AlphaFoldDB" id="A0A6M3JJ35"/>
<proteinExistence type="predicted"/>
<evidence type="ECO:0000313" key="2">
    <source>
        <dbReference type="EMBL" id="QJA61240.1"/>
    </source>
</evidence>
<dbReference type="EMBL" id="MT141772">
    <property type="protein sequence ID" value="QJA70199.1"/>
    <property type="molecule type" value="Genomic_DNA"/>
</dbReference>
<reference evidence="3" key="1">
    <citation type="submission" date="2020-03" db="EMBL/GenBank/DDBJ databases">
        <title>The deep terrestrial virosphere.</title>
        <authorList>
            <person name="Holmfeldt K."/>
            <person name="Nilsson E."/>
            <person name="Simone D."/>
            <person name="Lopez-Fernandez M."/>
            <person name="Wu X."/>
            <person name="de Brujin I."/>
            <person name="Lundin D."/>
            <person name="Andersson A."/>
            <person name="Bertilsson S."/>
            <person name="Dopson M."/>
        </authorList>
    </citation>
    <scope>NUCLEOTIDE SEQUENCE</scope>
    <source>
        <strain evidence="3">MM415A03898</strain>
        <strain evidence="2">MM415B00972</strain>
    </source>
</reference>
<accession>A0A6M3JJ35</accession>
<gene>
    <name evidence="3" type="ORF">MM415A03898_0003</name>
    <name evidence="2" type="ORF">MM415B00972_0037</name>
</gene>